<evidence type="ECO:0000259" key="12">
    <source>
        <dbReference type="Pfam" id="PF07479"/>
    </source>
</evidence>
<keyword evidence="3 7" id="KW-0560">Oxidoreductase</keyword>
<feature type="active site" description="Proton acceptor" evidence="7 8">
    <location>
        <position position="161"/>
    </location>
</feature>
<evidence type="ECO:0000259" key="11">
    <source>
        <dbReference type="Pfam" id="PF01210"/>
    </source>
</evidence>
<dbReference type="InterPro" id="IPR013328">
    <property type="entry name" value="6PGD_dom2"/>
</dbReference>
<feature type="binding site" evidence="7">
    <location>
        <position position="106"/>
    </location>
    <ligand>
        <name>sn-glycerol 3-phosphate</name>
        <dbReference type="ChEBI" id="CHEBI:57597"/>
    </ligand>
</feature>
<dbReference type="SUPFAM" id="SSF48179">
    <property type="entry name" value="6-phosphogluconate dehydrogenase C-terminal domain-like"/>
    <property type="match status" value="1"/>
</dbReference>
<keyword evidence="7" id="KW-0547">Nucleotide-binding</keyword>
<evidence type="ECO:0000256" key="10">
    <source>
        <dbReference type="PIRSR" id="PIRSR000114-3"/>
    </source>
</evidence>
<dbReference type="NCBIfam" id="NF000942">
    <property type="entry name" value="PRK00094.1-4"/>
    <property type="match status" value="1"/>
</dbReference>
<evidence type="ECO:0000256" key="2">
    <source>
        <dbReference type="ARBA" id="ARBA00022516"/>
    </source>
</evidence>
<accession>A0A1F6CYL0</accession>
<dbReference type="PANTHER" id="PTHR11728">
    <property type="entry name" value="GLYCEROL-3-PHOSPHATE DEHYDROGENASE"/>
    <property type="match status" value="1"/>
</dbReference>
<feature type="binding site" evidence="7">
    <location>
        <position position="12"/>
    </location>
    <ligand>
        <name>NADPH</name>
        <dbReference type="ChEBI" id="CHEBI:57783"/>
    </ligand>
</feature>
<feature type="binding site" evidence="7">
    <location>
        <position position="32"/>
    </location>
    <ligand>
        <name>NADPH</name>
        <dbReference type="ChEBI" id="CHEBI:57783"/>
    </ligand>
</feature>
<dbReference type="InterPro" id="IPR006109">
    <property type="entry name" value="G3P_DH_NAD-dep_C"/>
</dbReference>
<feature type="binding site" evidence="9">
    <location>
        <position position="76"/>
    </location>
    <ligand>
        <name>substrate</name>
    </ligand>
</feature>
<dbReference type="Gene3D" id="3.40.50.720">
    <property type="entry name" value="NAD(P)-binding Rossmann-like Domain"/>
    <property type="match status" value="2"/>
</dbReference>
<feature type="binding site" evidence="10">
    <location>
        <position position="110"/>
    </location>
    <ligand>
        <name>NAD(+)</name>
        <dbReference type="ChEBI" id="CHEBI:57540"/>
    </ligand>
</feature>
<dbReference type="UniPathway" id="UPA00940"/>
<dbReference type="InterPro" id="IPR006168">
    <property type="entry name" value="G3P_DH_NAD-dep"/>
</dbReference>
<dbReference type="Proteomes" id="UP000176863">
    <property type="component" value="Unassembled WGS sequence"/>
</dbReference>
<dbReference type="PIRSF" id="PIRSF000114">
    <property type="entry name" value="Glycerol-3-P_dh"/>
    <property type="match status" value="1"/>
</dbReference>
<dbReference type="GO" id="GO:0141152">
    <property type="term" value="F:glycerol-3-phosphate dehydrogenase (NAD+) activity"/>
    <property type="evidence" value="ECO:0007669"/>
    <property type="project" value="RHEA"/>
</dbReference>
<dbReference type="GO" id="GO:0046168">
    <property type="term" value="P:glycerol-3-phosphate catabolic process"/>
    <property type="evidence" value="ECO:0007669"/>
    <property type="project" value="InterPro"/>
</dbReference>
<evidence type="ECO:0000256" key="9">
    <source>
        <dbReference type="PIRSR" id="PIRSR000114-2"/>
    </source>
</evidence>
<keyword evidence="4 7" id="KW-0443">Lipid metabolism</keyword>
<feature type="domain" description="Glycerol-3-phosphate dehydrogenase NAD-dependent N-terminal" evidence="11">
    <location>
        <begin position="3"/>
        <end position="35"/>
    </location>
</feature>
<reference evidence="13 14" key="1">
    <citation type="journal article" date="2016" name="Nat. Commun.">
        <title>Thousands of microbial genomes shed light on interconnected biogeochemical processes in an aquifer system.</title>
        <authorList>
            <person name="Anantharaman K."/>
            <person name="Brown C.T."/>
            <person name="Hug L.A."/>
            <person name="Sharon I."/>
            <person name="Castelle C.J."/>
            <person name="Probst A.J."/>
            <person name="Thomas B.C."/>
            <person name="Singh A."/>
            <person name="Wilkins M.J."/>
            <person name="Karaoz U."/>
            <person name="Brodie E.L."/>
            <person name="Williams K.H."/>
            <person name="Hubbard S.S."/>
            <person name="Banfield J.F."/>
        </authorList>
    </citation>
    <scope>NUCLEOTIDE SEQUENCE [LARGE SCALE GENOMIC DNA]</scope>
</reference>
<dbReference type="Pfam" id="PF07479">
    <property type="entry name" value="NAD_Gly3P_dh_C"/>
    <property type="match status" value="1"/>
</dbReference>
<dbReference type="GO" id="GO:0005975">
    <property type="term" value="P:carbohydrate metabolic process"/>
    <property type="evidence" value="ECO:0007669"/>
    <property type="project" value="InterPro"/>
</dbReference>
<feature type="binding site" evidence="7">
    <location>
        <position position="110"/>
    </location>
    <ligand>
        <name>NADPH</name>
        <dbReference type="ChEBI" id="CHEBI:57783"/>
    </ligand>
</feature>
<feature type="domain" description="Glycerol-3-phosphate dehydrogenase NAD-dependent C-terminal" evidence="12">
    <location>
        <begin position="150"/>
        <end position="287"/>
    </location>
</feature>
<sequence>MSKVVIIPAGQWGTALAVPLRDNGRDVVLWQKRAKMEAIANVEFLILAPPSAIFREIAADVLPKLSPHTIVISVTKGLEDASLMRTSQIVEELSPHHARKFTVLSGPSFAGEVSQRKPTAVVAASHSSEASEKVQRLFCTENFRVYRTKDVIGVELGGMLKNIVALAAGISDGMGCGDNARAALITRGFREMVILARAEGAREQTLRGLSGIGDLILTCTSVKSRNYSTGFSIGRSGSVGRKRGITVEGIRNAQLVLKLSERNRLDLPLFSQIAKVVAGERSPQTALKELMTRSVKDEDLIF</sequence>
<dbReference type="GO" id="GO:0006650">
    <property type="term" value="P:glycerophospholipid metabolic process"/>
    <property type="evidence" value="ECO:0007669"/>
    <property type="project" value="UniProtKB-UniRule"/>
</dbReference>
<dbReference type="Pfam" id="PF01210">
    <property type="entry name" value="NAD_Gly3P_dh_N"/>
    <property type="match status" value="2"/>
</dbReference>
<feature type="binding site" evidence="7">
    <location>
        <position position="225"/>
    </location>
    <ligand>
        <name>sn-glycerol 3-phosphate</name>
        <dbReference type="ChEBI" id="CHEBI:57597"/>
    </ligand>
</feature>
<comment type="subcellular location">
    <subcellularLocation>
        <location evidence="7">Cytoplasm</location>
    </subcellularLocation>
</comment>
<feature type="binding site" evidence="7">
    <location>
        <position position="108"/>
    </location>
    <ligand>
        <name>sn-glycerol 3-phosphate</name>
        <dbReference type="ChEBI" id="CHEBI:57597"/>
    </ligand>
</feature>
<feature type="domain" description="Glycerol-3-phosphate dehydrogenase NAD-dependent N-terminal" evidence="11">
    <location>
        <begin position="37"/>
        <end position="129"/>
    </location>
</feature>
<dbReference type="InterPro" id="IPR008927">
    <property type="entry name" value="6-PGluconate_DH-like_C_sf"/>
</dbReference>
<comment type="pathway">
    <text evidence="7">Membrane lipid metabolism; glycerophospholipid metabolism.</text>
</comment>
<comment type="catalytic activity">
    <reaction evidence="7">
        <text>sn-glycerol 3-phosphate + NAD(+) = dihydroxyacetone phosphate + NADH + H(+)</text>
        <dbReference type="Rhea" id="RHEA:11092"/>
        <dbReference type="ChEBI" id="CHEBI:15378"/>
        <dbReference type="ChEBI" id="CHEBI:57540"/>
        <dbReference type="ChEBI" id="CHEBI:57597"/>
        <dbReference type="ChEBI" id="CHEBI:57642"/>
        <dbReference type="ChEBI" id="CHEBI:57945"/>
        <dbReference type="EC" id="1.1.1.94"/>
    </reaction>
</comment>
<organism evidence="13 14">
    <name type="scientific">Candidatus Kaiserbacteria bacterium RIFCSPHIGHO2_01_FULL_53_29</name>
    <dbReference type="NCBI Taxonomy" id="1798480"/>
    <lineage>
        <taxon>Bacteria</taxon>
        <taxon>Candidatus Kaiseribacteriota</taxon>
    </lineage>
</organism>
<feature type="binding site" evidence="10">
    <location>
        <position position="225"/>
    </location>
    <ligand>
        <name>NAD(+)</name>
        <dbReference type="ChEBI" id="CHEBI:57540"/>
    </ligand>
</feature>
<dbReference type="EMBL" id="MFKT01000001">
    <property type="protein sequence ID" value="OGG54259.1"/>
    <property type="molecule type" value="Genomic_DNA"/>
</dbReference>
<feature type="binding site" evidence="7">
    <location>
        <position position="76"/>
    </location>
    <ligand>
        <name>NADPH</name>
        <dbReference type="ChEBI" id="CHEBI:57783"/>
    </ligand>
</feature>
<name>A0A1F6CYL0_9BACT</name>
<evidence type="ECO:0000256" key="4">
    <source>
        <dbReference type="ARBA" id="ARBA00023098"/>
    </source>
</evidence>
<keyword evidence="7 10" id="KW-0520">NAD</keyword>
<dbReference type="AlphaFoldDB" id="A0A1F6CYL0"/>
<dbReference type="GO" id="GO:0005829">
    <property type="term" value="C:cytosol"/>
    <property type="evidence" value="ECO:0007669"/>
    <property type="project" value="TreeGrafter"/>
</dbReference>
<dbReference type="SUPFAM" id="SSF51735">
    <property type="entry name" value="NAD(P)-binding Rossmann-fold domains"/>
    <property type="match status" value="1"/>
</dbReference>
<keyword evidence="2 7" id="KW-0444">Lipid biosynthesis</keyword>
<dbReference type="InterPro" id="IPR011128">
    <property type="entry name" value="G3P_DH_NAD-dep_N"/>
</dbReference>
<evidence type="ECO:0000313" key="13">
    <source>
        <dbReference type="EMBL" id="OGG54259.1"/>
    </source>
</evidence>
<dbReference type="GO" id="GO:0008654">
    <property type="term" value="P:phospholipid biosynthetic process"/>
    <property type="evidence" value="ECO:0007669"/>
    <property type="project" value="UniProtKB-KW"/>
</dbReference>
<keyword evidence="5 7" id="KW-0594">Phospholipid biosynthesis</keyword>
<feature type="binding site" evidence="7">
    <location>
        <position position="33"/>
    </location>
    <ligand>
        <name>NADPH</name>
        <dbReference type="ChEBI" id="CHEBI:57783"/>
    </ligand>
</feature>
<dbReference type="GO" id="GO:0051287">
    <property type="term" value="F:NAD binding"/>
    <property type="evidence" value="ECO:0007669"/>
    <property type="project" value="InterPro"/>
</dbReference>
<evidence type="ECO:0000256" key="1">
    <source>
        <dbReference type="ARBA" id="ARBA00011009"/>
    </source>
</evidence>
<evidence type="ECO:0000256" key="7">
    <source>
        <dbReference type="HAMAP-Rule" id="MF_00394"/>
    </source>
</evidence>
<dbReference type="EC" id="1.1.1.94" evidence="7"/>
<evidence type="ECO:0000256" key="5">
    <source>
        <dbReference type="ARBA" id="ARBA00023209"/>
    </source>
</evidence>
<feature type="binding site" evidence="7">
    <location>
        <position position="224"/>
    </location>
    <ligand>
        <name>sn-glycerol 3-phosphate</name>
        <dbReference type="ChEBI" id="CHEBI:57597"/>
    </ligand>
</feature>
<evidence type="ECO:0000256" key="3">
    <source>
        <dbReference type="ARBA" id="ARBA00023002"/>
    </source>
</evidence>
<gene>
    <name evidence="7" type="primary">gpsA</name>
    <name evidence="13" type="ORF">A2851_01175</name>
</gene>
<dbReference type="HAMAP" id="MF_00394">
    <property type="entry name" value="NAD_Glyc3P_dehydrog"/>
    <property type="match status" value="1"/>
</dbReference>
<comment type="function">
    <text evidence="7">Catalyzes the reduction of the glycolytic intermediate dihydroxyacetone phosphate (DHAP) to sn-glycerol 3-phosphate (G3P), the key precursor for phospholipid synthesis.</text>
</comment>
<comment type="similarity">
    <text evidence="1 7">Belongs to the NAD-dependent glycerol-3-phosphate dehydrogenase family.</text>
</comment>
<protein>
    <recommendedName>
        <fullName evidence="7">Glycerol-3-phosphate dehydrogenase [NAD(P)+]</fullName>
        <ecNumber evidence="7">1.1.1.94</ecNumber>
    </recommendedName>
    <alternativeName>
        <fullName evidence="7">NAD(P)(+)-dependent glycerol-3-phosphate dehydrogenase</fullName>
    </alternativeName>
    <alternativeName>
        <fullName evidence="7">NAD(P)H-dependent dihydroxyacetone-phosphate reductase</fullName>
    </alternativeName>
</protein>
<proteinExistence type="inferred from homology"/>
<feature type="binding site" evidence="7">
    <location>
        <position position="214"/>
    </location>
    <ligand>
        <name>sn-glycerol 3-phosphate</name>
        <dbReference type="ChEBI" id="CHEBI:57597"/>
    </ligand>
</feature>
<dbReference type="GO" id="GO:0046167">
    <property type="term" value="P:glycerol-3-phosphate biosynthetic process"/>
    <property type="evidence" value="ECO:0007669"/>
    <property type="project" value="UniProtKB-UniRule"/>
</dbReference>
<comment type="caution">
    <text evidence="13">The sequence shown here is derived from an EMBL/GenBank/DDBJ whole genome shotgun (WGS) entry which is preliminary data.</text>
</comment>
<evidence type="ECO:0000313" key="14">
    <source>
        <dbReference type="Proteomes" id="UP000176863"/>
    </source>
</evidence>
<dbReference type="InterPro" id="IPR036291">
    <property type="entry name" value="NAD(P)-bd_dom_sf"/>
</dbReference>
<evidence type="ECO:0000256" key="6">
    <source>
        <dbReference type="ARBA" id="ARBA00023264"/>
    </source>
</evidence>
<keyword evidence="7" id="KW-0963">Cytoplasm</keyword>
<feature type="binding site" evidence="7">
    <location>
        <position position="161"/>
    </location>
    <ligand>
        <name>sn-glycerol 3-phosphate</name>
        <dbReference type="ChEBI" id="CHEBI:57597"/>
    </ligand>
</feature>
<keyword evidence="7" id="KW-0521">NADP</keyword>
<feature type="binding site" evidence="7">
    <location>
        <position position="225"/>
    </location>
    <ligand>
        <name>NADPH</name>
        <dbReference type="ChEBI" id="CHEBI:57783"/>
    </ligand>
</feature>
<feature type="binding site" evidence="7">
    <location>
        <position position="226"/>
    </location>
    <ligand>
        <name>sn-glycerol 3-phosphate</name>
        <dbReference type="ChEBI" id="CHEBI:57597"/>
    </ligand>
</feature>
<comment type="caution">
    <text evidence="7">Lacks conserved residue(s) required for the propagation of feature annotation.</text>
</comment>
<dbReference type="STRING" id="1798480.A2851_01175"/>
<dbReference type="Gene3D" id="1.10.1040.10">
    <property type="entry name" value="N-(1-d-carboxylethyl)-l-norvaline Dehydrogenase, domain 2"/>
    <property type="match status" value="1"/>
</dbReference>
<feature type="binding site" evidence="7">
    <location>
        <position position="248"/>
    </location>
    <ligand>
        <name>NADPH</name>
        <dbReference type="ChEBI" id="CHEBI:57783"/>
    </ligand>
</feature>
<keyword evidence="6 7" id="KW-1208">Phospholipid metabolism</keyword>
<comment type="catalytic activity">
    <reaction evidence="7">
        <text>sn-glycerol 3-phosphate + NADP(+) = dihydroxyacetone phosphate + NADPH + H(+)</text>
        <dbReference type="Rhea" id="RHEA:11096"/>
        <dbReference type="ChEBI" id="CHEBI:15378"/>
        <dbReference type="ChEBI" id="CHEBI:57597"/>
        <dbReference type="ChEBI" id="CHEBI:57642"/>
        <dbReference type="ChEBI" id="CHEBI:57783"/>
        <dbReference type="ChEBI" id="CHEBI:58349"/>
        <dbReference type="EC" id="1.1.1.94"/>
    </reaction>
</comment>
<dbReference type="NCBIfam" id="NF000940">
    <property type="entry name" value="PRK00094.1-2"/>
    <property type="match status" value="1"/>
</dbReference>
<feature type="binding site" evidence="9">
    <location>
        <begin position="225"/>
        <end position="226"/>
    </location>
    <ligand>
        <name>substrate</name>
    </ligand>
</feature>
<evidence type="ECO:0000256" key="8">
    <source>
        <dbReference type="PIRSR" id="PIRSR000114-1"/>
    </source>
</evidence>
<feature type="binding site" evidence="7">
    <location>
        <position position="76"/>
    </location>
    <ligand>
        <name>sn-glycerol 3-phosphate</name>
        <dbReference type="ChEBI" id="CHEBI:57597"/>
    </ligand>
</feature>
<dbReference type="GO" id="GO:0141153">
    <property type="term" value="F:glycerol-3-phosphate dehydrogenase (NADP+) activity"/>
    <property type="evidence" value="ECO:0007669"/>
    <property type="project" value="RHEA"/>
</dbReference>
<dbReference type="PANTHER" id="PTHR11728:SF1">
    <property type="entry name" value="GLYCEROL-3-PHOSPHATE DEHYDROGENASE [NAD(+)] 2, CHLOROPLASTIC"/>
    <property type="match status" value="1"/>
</dbReference>